<comment type="similarity">
    <text evidence="1">Belongs to the Gram-positive plasmids replication protein type 1 family.</text>
</comment>
<accession>A0A1V0UTX6</accession>
<dbReference type="InterPro" id="IPR000989">
    <property type="entry name" value="Rep"/>
</dbReference>
<keyword evidence="2" id="KW-0235">DNA replication</keyword>
<organism evidence="3 4">
    <name type="scientific">Paenibacillus larvae subsp. pulvifaciens</name>
    <dbReference type="NCBI Taxonomy" id="1477"/>
    <lineage>
        <taxon>Bacteria</taxon>
        <taxon>Bacillati</taxon>
        <taxon>Bacillota</taxon>
        <taxon>Bacilli</taxon>
        <taxon>Bacillales</taxon>
        <taxon>Paenibacillaceae</taxon>
        <taxon>Paenibacillus</taxon>
    </lineage>
</organism>
<protein>
    <submittedName>
        <fullName evidence="3">Replication protein</fullName>
    </submittedName>
</protein>
<proteinExistence type="inferred from homology"/>
<sequence length="233" mass="26944">MLASWNRSLELAYFNQYLMTKVNKEKQVNWLLVDLGLEEKVAEDHINQVLDCMLIGFNRLFKYKCIKQASLGYFRLLDIWKSGDGYHPRIHILLPTIKSYFQGRYYIKYDNWISLWSKALSAESNVSVKVKVINDKVDNHAIISKMKKGILAFHDVSNKKTSTGKNTLIASRRLIGYSRLLKEVMDETVAGGDFALDLDQLCIEDTIANAAFENMIEWHPGVRSENRNPFFQL</sequence>
<dbReference type="EMBL" id="CP020557">
    <property type="protein sequence ID" value="ARF68703.1"/>
    <property type="molecule type" value="Genomic_DNA"/>
</dbReference>
<dbReference type="GO" id="GO:0003677">
    <property type="term" value="F:DNA binding"/>
    <property type="evidence" value="ECO:0007669"/>
    <property type="project" value="InterPro"/>
</dbReference>
<dbReference type="GO" id="GO:0006260">
    <property type="term" value="P:DNA replication"/>
    <property type="evidence" value="ECO:0007669"/>
    <property type="project" value="UniProtKB-KW"/>
</dbReference>
<evidence type="ECO:0000256" key="2">
    <source>
        <dbReference type="ARBA" id="ARBA00022705"/>
    </source>
</evidence>
<dbReference type="AlphaFoldDB" id="A0A1V0UTX6"/>
<dbReference type="Pfam" id="PF01446">
    <property type="entry name" value="Rep_1"/>
    <property type="match status" value="1"/>
</dbReference>
<dbReference type="Proteomes" id="UP000192727">
    <property type="component" value="Chromosome"/>
</dbReference>
<gene>
    <name evidence="3" type="ORF">B7C51_14190</name>
</gene>
<evidence type="ECO:0000256" key="1">
    <source>
        <dbReference type="ARBA" id="ARBA00008909"/>
    </source>
</evidence>
<dbReference type="RefSeq" id="WP_083040377.1">
    <property type="nucleotide sequence ID" value="NZ_CP020557.1"/>
</dbReference>
<evidence type="ECO:0000313" key="3">
    <source>
        <dbReference type="EMBL" id="ARF68703.1"/>
    </source>
</evidence>
<evidence type="ECO:0000313" key="4">
    <source>
        <dbReference type="Proteomes" id="UP000192727"/>
    </source>
</evidence>
<reference evidence="3 4" key="1">
    <citation type="submission" date="2017-03" db="EMBL/GenBank/DDBJ databases">
        <title>Paenibacillus larvae genome sequencing.</title>
        <authorList>
            <person name="Dingman D.W."/>
        </authorList>
    </citation>
    <scope>NUCLEOTIDE SEQUENCE [LARGE SCALE GENOMIC DNA]</scope>
    <source>
        <strain evidence="3 4">SAG 10367</strain>
    </source>
</reference>
<name>A0A1V0UTX6_9BACL</name>